<feature type="compositionally biased region" description="Basic and acidic residues" evidence="2">
    <location>
        <begin position="191"/>
        <end position="200"/>
    </location>
</feature>
<accession>A0ABR6FW17</accession>
<gene>
    <name evidence="4" type="ORF">FHX59_006110</name>
</gene>
<dbReference type="Gene3D" id="1.10.1660.10">
    <property type="match status" value="1"/>
</dbReference>
<dbReference type="InterPro" id="IPR047057">
    <property type="entry name" value="MerR_fam"/>
</dbReference>
<dbReference type="Proteomes" id="UP000533533">
    <property type="component" value="Unassembled WGS sequence"/>
</dbReference>
<dbReference type="SUPFAM" id="SSF46955">
    <property type="entry name" value="Putative DNA-binding domain"/>
    <property type="match status" value="1"/>
</dbReference>
<reference evidence="4 5" key="1">
    <citation type="submission" date="2020-08" db="EMBL/GenBank/DDBJ databases">
        <title>Genomic Encyclopedia of Type Strains, Phase IV (KMG-V): Genome sequencing to study the core and pangenomes of soil and plant-associated prokaryotes.</title>
        <authorList>
            <person name="Whitman W."/>
        </authorList>
    </citation>
    <scope>NUCLEOTIDE SEQUENCE [LARGE SCALE GENOMIC DNA]</scope>
    <source>
        <strain evidence="4 5">SRMrh-85</strain>
    </source>
</reference>
<sequence length="218" mass="24334">MDPQAAGALRAAERLMLWDVTLKIASGEVTTIVGARLRIMCRRRAAAPAPKKLDLECTRSPTIQNVDEEKRMKIGELAALTGLSAHTIRYYERIGLIPYAVRNATGQRAYDRSVLEWIEFLGRLKTTGMPIQGMLRYAQLRAAGKATERERGELLAAHREAVRAQVAELKACLLVLDNKIEGYSHAMQRNENAHNDESTQRRPAGKPPRKRQAHALGD</sequence>
<feature type="region of interest" description="Disordered" evidence="2">
    <location>
        <begin position="189"/>
        <end position="218"/>
    </location>
</feature>
<keyword evidence="1 4" id="KW-0238">DNA-binding</keyword>
<dbReference type="PRINTS" id="PR00040">
    <property type="entry name" value="HTHMERR"/>
</dbReference>
<dbReference type="PANTHER" id="PTHR30204:SF98">
    <property type="entry name" value="HTH-TYPE TRANSCRIPTIONAL REGULATOR ADHR"/>
    <property type="match status" value="1"/>
</dbReference>
<comment type="caution">
    <text evidence="4">The sequence shown here is derived from an EMBL/GenBank/DDBJ whole genome shotgun (WGS) entry which is preliminary data.</text>
</comment>
<organism evidence="4 5">
    <name type="scientific">Paraburkholderia silvatlantica</name>
    <dbReference type="NCBI Taxonomy" id="321895"/>
    <lineage>
        <taxon>Bacteria</taxon>
        <taxon>Pseudomonadati</taxon>
        <taxon>Pseudomonadota</taxon>
        <taxon>Betaproteobacteria</taxon>
        <taxon>Burkholderiales</taxon>
        <taxon>Burkholderiaceae</taxon>
        <taxon>Paraburkholderia</taxon>
    </lineage>
</organism>
<evidence type="ECO:0000313" key="5">
    <source>
        <dbReference type="Proteomes" id="UP000533533"/>
    </source>
</evidence>
<feature type="compositionally biased region" description="Basic residues" evidence="2">
    <location>
        <begin position="203"/>
        <end position="218"/>
    </location>
</feature>
<evidence type="ECO:0000313" key="4">
    <source>
        <dbReference type="EMBL" id="MBB2931639.1"/>
    </source>
</evidence>
<feature type="domain" description="HTH merR-type" evidence="3">
    <location>
        <begin position="71"/>
        <end position="140"/>
    </location>
</feature>
<keyword evidence="5" id="KW-1185">Reference proteome</keyword>
<dbReference type="PANTHER" id="PTHR30204">
    <property type="entry name" value="REDOX-CYCLING DRUG-SENSING TRANSCRIPTIONAL ACTIVATOR SOXR"/>
    <property type="match status" value="1"/>
</dbReference>
<dbReference type="PROSITE" id="PS50937">
    <property type="entry name" value="HTH_MERR_2"/>
    <property type="match status" value="1"/>
</dbReference>
<proteinExistence type="predicted"/>
<evidence type="ECO:0000256" key="1">
    <source>
        <dbReference type="ARBA" id="ARBA00023125"/>
    </source>
</evidence>
<dbReference type="InterPro" id="IPR009061">
    <property type="entry name" value="DNA-bd_dom_put_sf"/>
</dbReference>
<dbReference type="CDD" id="cd01109">
    <property type="entry name" value="HTH_YyaN"/>
    <property type="match status" value="1"/>
</dbReference>
<name>A0ABR6FW17_9BURK</name>
<dbReference type="InterPro" id="IPR000551">
    <property type="entry name" value="MerR-type_HTH_dom"/>
</dbReference>
<evidence type="ECO:0000259" key="3">
    <source>
        <dbReference type="PROSITE" id="PS50937"/>
    </source>
</evidence>
<dbReference type="PROSITE" id="PS00552">
    <property type="entry name" value="HTH_MERR_1"/>
    <property type="match status" value="1"/>
</dbReference>
<dbReference type="RefSeq" id="WP_207786568.1">
    <property type="nucleotide sequence ID" value="NZ_JBHSRL010000010.1"/>
</dbReference>
<dbReference type="Pfam" id="PF00376">
    <property type="entry name" value="MerR"/>
    <property type="match status" value="1"/>
</dbReference>
<dbReference type="GO" id="GO:0003677">
    <property type="term" value="F:DNA binding"/>
    <property type="evidence" value="ECO:0007669"/>
    <property type="project" value="UniProtKB-KW"/>
</dbReference>
<dbReference type="EMBL" id="JACHVZ010000020">
    <property type="protein sequence ID" value="MBB2931639.1"/>
    <property type="molecule type" value="Genomic_DNA"/>
</dbReference>
<evidence type="ECO:0000256" key="2">
    <source>
        <dbReference type="SAM" id="MobiDB-lite"/>
    </source>
</evidence>
<protein>
    <submittedName>
        <fullName evidence="4">DNA-binding transcriptional MerR regulator</fullName>
    </submittedName>
</protein>
<dbReference type="SMART" id="SM00422">
    <property type="entry name" value="HTH_MERR"/>
    <property type="match status" value="1"/>
</dbReference>